<sequence>MLLQMHAEAHKLEDVFDTSLQQKDPLASLLVVYAIDNRPKIKGTINNVAKLLSDNDKGMTMVQCWLDIAYPFIVRKEGSARPVADFRTCAIFFEFQWELWSGGKEKAEAYLVKLSKNDSRSSPTFTISQAHRTGQPRKHMGPPIENESRKNKKRNSVTTAQHPNGRPTENDIYCTHNAMETGQQMTNVATIKIEPAAPPVDPMSMENVLCFNPMPSNTCPSAGDAILPDGFMRPSEEGPYHPQALMPNAFPYEDEMRHNWLCETEQKDFYVEEEEAQVAFSILDGYNDSDPGLLNDRPKPPLLAYPPIWAQSRQEVCESFGWFRSYQGGVYFTRDIVKGYLLGGFSASRDRFEHEGRLIISHGGGKAACMLHQSRQNVVTAEDDQLAQDKSVRALLRTYEESRPLVLVIDEKYALFPFDLSSKGVTYAVLGFYTIAHAWAEFQPASNEQGRVVRYKFAFRWCEGQGQPWWIQDPGADMPTEIKRPVPRVPPRRSPVKISERPLADIKPSVPTHLYSTCFHCLERSPNVYIQAWACLNPECPLFWTTRDSQKLPDRLDYNPQFLELTEPLILTAGLVNGLKPSIPLSAPSNRHTTTYACTRGWHCNHCGRLSCRFKWEKYECAHCQSSLNIPGQIRSSNALRGLHVPVPFQDYNYSAISKIAFASVRDIDLGEGRGSSFCSTFELPFGRGFIHHIKSCTPSVQPVVDQVFKAYQEQALTGVLPFRRWPMRAHRCRGPLLTNYFSQNCGAPYQYVGGTANTLPWDKAPHAVVSAKELIELQVSKALAQPVEFNEVLSAAYMERQRMAFHSDSEPGLGPLVAGLSLGSPALMHFRLLAKYEPIQEQRQIAITFVLRHGDILVMDGAGIQEYYEHTVVPSNFRIAATARFIDNGHISTEPVHRR</sequence>
<dbReference type="Proteomes" id="UP000054549">
    <property type="component" value="Unassembled WGS sequence"/>
</dbReference>
<name>A0A0C2T7K5_AMAMK</name>
<dbReference type="OrthoDB" id="2163491at2759"/>
<dbReference type="GO" id="GO:0051747">
    <property type="term" value="F:cytosine C-5 DNA demethylase activity"/>
    <property type="evidence" value="ECO:0007669"/>
    <property type="project" value="TreeGrafter"/>
</dbReference>
<dbReference type="InterPro" id="IPR027450">
    <property type="entry name" value="AlkB-like"/>
</dbReference>
<organism evidence="3 4">
    <name type="scientific">Amanita muscaria (strain Koide BX008)</name>
    <dbReference type="NCBI Taxonomy" id="946122"/>
    <lineage>
        <taxon>Eukaryota</taxon>
        <taxon>Fungi</taxon>
        <taxon>Dikarya</taxon>
        <taxon>Basidiomycota</taxon>
        <taxon>Agaricomycotina</taxon>
        <taxon>Agaricomycetes</taxon>
        <taxon>Agaricomycetidae</taxon>
        <taxon>Agaricales</taxon>
        <taxon>Pluteineae</taxon>
        <taxon>Amanitaceae</taxon>
        <taxon>Amanita</taxon>
    </lineage>
</organism>
<dbReference type="InterPro" id="IPR037151">
    <property type="entry name" value="AlkB-like_sf"/>
</dbReference>
<dbReference type="PANTHER" id="PTHR31573">
    <property type="entry name" value="ALPHA-KETOGLUTARATE-DEPENDENT DIOXYGENASE ALKB HOMOLOG 2"/>
    <property type="match status" value="1"/>
</dbReference>
<evidence type="ECO:0000313" key="3">
    <source>
        <dbReference type="EMBL" id="KIL62569.1"/>
    </source>
</evidence>
<dbReference type="InParanoid" id="A0A0C2T7K5"/>
<gene>
    <name evidence="3" type="ORF">M378DRAFT_108284</name>
</gene>
<keyword evidence="4" id="KW-1185">Reference proteome</keyword>
<reference evidence="3 4" key="1">
    <citation type="submission" date="2014-04" db="EMBL/GenBank/DDBJ databases">
        <title>Evolutionary Origins and Diversification of the Mycorrhizal Mutualists.</title>
        <authorList>
            <consortium name="DOE Joint Genome Institute"/>
            <consortium name="Mycorrhizal Genomics Consortium"/>
            <person name="Kohler A."/>
            <person name="Kuo A."/>
            <person name="Nagy L.G."/>
            <person name="Floudas D."/>
            <person name="Copeland A."/>
            <person name="Barry K.W."/>
            <person name="Cichocki N."/>
            <person name="Veneault-Fourrey C."/>
            <person name="LaButti K."/>
            <person name="Lindquist E.A."/>
            <person name="Lipzen A."/>
            <person name="Lundell T."/>
            <person name="Morin E."/>
            <person name="Murat C."/>
            <person name="Riley R."/>
            <person name="Ohm R."/>
            <person name="Sun H."/>
            <person name="Tunlid A."/>
            <person name="Henrissat B."/>
            <person name="Grigoriev I.V."/>
            <person name="Hibbett D.S."/>
            <person name="Martin F."/>
        </authorList>
    </citation>
    <scope>NUCLEOTIDE SEQUENCE [LARGE SCALE GENOMIC DNA]</scope>
    <source>
        <strain evidence="3 4">Koide BX008</strain>
    </source>
</reference>
<dbReference type="GO" id="GO:0035516">
    <property type="term" value="F:broad specificity oxidative DNA demethylase activity"/>
    <property type="evidence" value="ECO:0007669"/>
    <property type="project" value="TreeGrafter"/>
</dbReference>
<dbReference type="STRING" id="946122.A0A0C2T7K5"/>
<dbReference type="PANTHER" id="PTHR31573:SF4">
    <property type="entry name" value="FE2OG DIOXYGENASE DOMAIN-CONTAINING PROTEIN"/>
    <property type="match status" value="1"/>
</dbReference>
<dbReference type="AlphaFoldDB" id="A0A0C2T7K5"/>
<evidence type="ECO:0000259" key="2">
    <source>
        <dbReference type="Pfam" id="PF13532"/>
    </source>
</evidence>
<feature type="domain" description="Alpha-ketoglutarate-dependent dioxygenase AlkB-like" evidence="2">
    <location>
        <begin position="748"/>
        <end position="875"/>
    </location>
</feature>
<feature type="compositionally biased region" description="Polar residues" evidence="1">
    <location>
        <begin position="120"/>
        <end position="132"/>
    </location>
</feature>
<protein>
    <recommendedName>
        <fullName evidence="2">Alpha-ketoglutarate-dependent dioxygenase AlkB-like domain-containing protein</fullName>
    </recommendedName>
</protein>
<dbReference type="InterPro" id="IPR032852">
    <property type="entry name" value="ALKBH2"/>
</dbReference>
<dbReference type="GO" id="GO:0006307">
    <property type="term" value="P:DNA alkylation repair"/>
    <property type="evidence" value="ECO:0007669"/>
    <property type="project" value="TreeGrafter"/>
</dbReference>
<proteinExistence type="predicted"/>
<dbReference type="GO" id="GO:0008198">
    <property type="term" value="F:ferrous iron binding"/>
    <property type="evidence" value="ECO:0007669"/>
    <property type="project" value="TreeGrafter"/>
</dbReference>
<dbReference type="EMBL" id="KN818269">
    <property type="protein sequence ID" value="KIL62569.1"/>
    <property type="molecule type" value="Genomic_DNA"/>
</dbReference>
<dbReference type="HOGENOM" id="CLU_315199_0_0_1"/>
<dbReference type="Pfam" id="PF13532">
    <property type="entry name" value="2OG-FeII_Oxy_2"/>
    <property type="match status" value="1"/>
</dbReference>
<dbReference type="Gene3D" id="2.60.120.590">
    <property type="entry name" value="Alpha-ketoglutarate-dependent dioxygenase AlkB-like"/>
    <property type="match status" value="1"/>
</dbReference>
<evidence type="ECO:0000256" key="1">
    <source>
        <dbReference type="SAM" id="MobiDB-lite"/>
    </source>
</evidence>
<accession>A0A0C2T7K5</accession>
<dbReference type="SUPFAM" id="SSF51197">
    <property type="entry name" value="Clavaminate synthase-like"/>
    <property type="match status" value="1"/>
</dbReference>
<feature type="region of interest" description="Disordered" evidence="1">
    <location>
        <begin position="118"/>
        <end position="170"/>
    </location>
</feature>
<evidence type="ECO:0000313" key="4">
    <source>
        <dbReference type="Proteomes" id="UP000054549"/>
    </source>
</evidence>